<feature type="transmembrane region" description="Helical" evidence="1">
    <location>
        <begin position="754"/>
        <end position="778"/>
    </location>
</feature>
<gene>
    <name evidence="2" type="ORF">VY86_20360</name>
</gene>
<dbReference type="NCBIfam" id="NF038008">
    <property type="entry name" value="ABC_perm_DarB"/>
    <property type="match status" value="1"/>
</dbReference>
<feature type="transmembrane region" description="Helical" evidence="1">
    <location>
        <begin position="276"/>
        <end position="297"/>
    </location>
</feature>
<dbReference type="EMBL" id="CP011104">
    <property type="protein sequence ID" value="AKH65358.1"/>
    <property type="molecule type" value="Genomic_DNA"/>
</dbReference>
<evidence type="ECO:0000313" key="3">
    <source>
        <dbReference type="Proteomes" id="UP000034866"/>
    </source>
</evidence>
<reference evidence="3" key="2">
    <citation type="submission" date="2015-03" db="EMBL/GenBank/DDBJ databases">
        <title>Genome sequence of Azospirillum thiophilum strain DSM 21654T.</title>
        <authorList>
            <person name="Kwak Y."/>
            <person name="Shin J.-H."/>
        </authorList>
    </citation>
    <scope>NUCLEOTIDE SEQUENCE [LARGE SCALE GENOMIC DNA]</scope>
    <source>
        <strain evidence="3">DSM 15199</strain>
    </source>
</reference>
<evidence type="ECO:0000313" key="2">
    <source>
        <dbReference type="EMBL" id="AKH65358.1"/>
    </source>
</evidence>
<reference evidence="2 3" key="1">
    <citation type="journal article" date="2015" name="J. Biotechnol.">
        <title>Complete genome sequence of Photorhabdus temperata subsp. thracensis 39-8(T), an entomopathogenic bacterium for the improved commercial bioinsecticide.</title>
        <authorList>
            <person name="Kwak Y."/>
            <person name="Shin J.H."/>
        </authorList>
    </citation>
    <scope>NUCLEOTIDE SEQUENCE [LARGE SCALE GENOMIC DNA]</scope>
    <source>
        <strain evidence="2 3">DSM 15199</strain>
    </source>
</reference>
<keyword evidence="3" id="KW-1185">Reference proteome</keyword>
<feature type="transmembrane region" description="Helical" evidence="1">
    <location>
        <begin position="337"/>
        <end position="356"/>
    </location>
</feature>
<evidence type="ECO:0008006" key="4">
    <source>
        <dbReference type="Google" id="ProtNLM"/>
    </source>
</evidence>
<name>A0A0F7LTX3_9GAMM</name>
<keyword evidence="1" id="KW-0812">Transmembrane</keyword>
<sequence length="789" mass="90492">MNAINISESMKRFNILVSILSVSIAILAIYLLSTAFYSDARVDNYYQDNGNIYRVETTFNLPNGEKVRSAKSPLPLIEELEKDRRINRADYFFKLNTTVESQGKKITKVPVFAVSHQFLNTLSPFKKVDNILGANEIYITKEFNNRYLGLENPKGKSIILDNETYIIKDIVERRQDSSLNMNAIISFKPTLIKNYNKEIFNWYDTHAYIFIKFSDENPISNRDALLNHIIATKAPNLPGAPFTASEFIHLSLKKLKDIHYQDGLPDEISIGLSKEIIYSTYIAFAFILFSALTNYYNLISADSAEKRDTYQLKKALGASTFNIICDSLPAMLLRITFSALIFLLLIITIFNASLYIKNIFTLLEPDSLIYLGIFSVVIAFILISSIHFSFSLRFYIYQRNRKMDMRYESTLASWFRKSSLAIQLLVSGISIYLVTGLTNQYIHLVDLHTPYDNAKTISIAINNDNNKKLTIDELGYEFISKYHTSKITLSNWRPFDMSRENITINYSGQQNRNNYISSNVITADENFTDVWKMKILAGGDKRVYQSDNADVVHALVTKEFLKQNGIIKYDDIFNNYYWYTMEDKKIQIRFIQIIDNFNLGAVDEPFRPIVVFIKKDHGKYASLNLNNMSNLSPVLNELSKQGFDKNEIDLTSHLFNSYYDNYLKVIKLSSAVAIFSVLLLVIACFTTSMTDFNAMKRELSIMESIGGSIYTNLIHFLSKSVIPIIASIFVAYISGRTILVYLLDEYSVIYTDSFVYSAIALSTTMIFTVIIMITIYLVNYRKLSATKFL</sequence>
<feature type="transmembrane region" description="Helical" evidence="1">
    <location>
        <begin position="12"/>
        <end position="32"/>
    </location>
</feature>
<feature type="transmembrane region" description="Helical" evidence="1">
    <location>
        <begin position="713"/>
        <end position="734"/>
    </location>
</feature>
<dbReference type="OrthoDB" id="6464740at2"/>
<organism evidence="2 3">
    <name type="scientific">Photorhabdus thracensis</name>
    <dbReference type="NCBI Taxonomy" id="230089"/>
    <lineage>
        <taxon>Bacteria</taxon>
        <taxon>Pseudomonadati</taxon>
        <taxon>Pseudomonadota</taxon>
        <taxon>Gammaproteobacteria</taxon>
        <taxon>Enterobacterales</taxon>
        <taxon>Morganellaceae</taxon>
        <taxon>Photorhabdus</taxon>
    </lineage>
</organism>
<feature type="transmembrane region" description="Helical" evidence="1">
    <location>
        <begin position="671"/>
        <end position="692"/>
    </location>
</feature>
<dbReference type="Proteomes" id="UP000034866">
    <property type="component" value="Chromosome"/>
</dbReference>
<keyword evidence="1" id="KW-1133">Transmembrane helix</keyword>
<dbReference type="STRING" id="230089.VY86_20360"/>
<dbReference type="RefSeq" id="WP_046976329.1">
    <property type="nucleotide sequence ID" value="NZ_CAWQPG010000304.1"/>
</dbReference>
<protein>
    <recommendedName>
        <fullName evidence="4">ABC transporter permease</fullName>
    </recommendedName>
</protein>
<evidence type="ECO:0000256" key="1">
    <source>
        <dbReference type="SAM" id="Phobius"/>
    </source>
</evidence>
<dbReference type="AlphaFoldDB" id="A0A0F7LTX3"/>
<keyword evidence="1" id="KW-0472">Membrane</keyword>
<accession>A0A0F7LTX3</accession>
<proteinExistence type="predicted"/>
<dbReference type="PATRIC" id="fig|230089.6.peg.4593"/>
<feature type="transmembrane region" description="Helical" evidence="1">
    <location>
        <begin position="368"/>
        <end position="397"/>
    </location>
</feature>
<dbReference type="KEGG" id="ptt:VY86_20360"/>